<accession>A0ABD2ILK7</accession>
<gene>
    <name evidence="2" type="ORF">niasHS_011426</name>
</gene>
<evidence type="ECO:0000256" key="1">
    <source>
        <dbReference type="SAM" id="Phobius"/>
    </source>
</evidence>
<protein>
    <recommendedName>
        <fullName evidence="4">Gland protein</fullName>
    </recommendedName>
</protein>
<reference evidence="2 3" key="1">
    <citation type="submission" date="2024-10" db="EMBL/GenBank/DDBJ databases">
        <authorList>
            <person name="Kim D."/>
        </authorList>
    </citation>
    <scope>NUCLEOTIDE SEQUENCE [LARGE SCALE GENOMIC DNA]</scope>
    <source>
        <strain evidence="2">Taebaek</strain>
    </source>
</reference>
<proteinExistence type="predicted"/>
<dbReference type="Proteomes" id="UP001620645">
    <property type="component" value="Unassembled WGS sequence"/>
</dbReference>
<evidence type="ECO:0000313" key="3">
    <source>
        <dbReference type="Proteomes" id="UP001620645"/>
    </source>
</evidence>
<keyword evidence="1" id="KW-0812">Transmembrane</keyword>
<evidence type="ECO:0000313" key="2">
    <source>
        <dbReference type="EMBL" id="KAL3078430.1"/>
    </source>
</evidence>
<dbReference type="AlphaFoldDB" id="A0ABD2ILK7"/>
<keyword evidence="1" id="KW-1133">Transmembrane helix</keyword>
<evidence type="ECO:0008006" key="4">
    <source>
        <dbReference type="Google" id="ProtNLM"/>
    </source>
</evidence>
<comment type="caution">
    <text evidence="2">The sequence shown here is derived from an EMBL/GenBank/DDBJ whole genome shotgun (WGS) entry which is preliminary data.</text>
</comment>
<keyword evidence="1" id="KW-0472">Membrane</keyword>
<name>A0ABD2ILK7_HETSC</name>
<organism evidence="2 3">
    <name type="scientific">Heterodera schachtii</name>
    <name type="common">Sugarbeet cyst nematode worm</name>
    <name type="synonym">Tylenchus schachtii</name>
    <dbReference type="NCBI Taxonomy" id="97005"/>
    <lineage>
        <taxon>Eukaryota</taxon>
        <taxon>Metazoa</taxon>
        <taxon>Ecdysozoa</taxon>
        <taxon>Nematoda</taxon>
        <taxon>Chromadorea</taxon>
        <taxon>Rhabditida</taxon>
        <taxon>Tylenchina</taxon>
        <taxon>Tylenchomorpha</taxon>
        <taxon>Tylenchoidea</taxon>
        <taxon>Heteroderidae</taxon>
        <taxon>Heteroderinae</taxon>
        <taxon>Heterodera</taxon>
    </lineage>
</organism>
<feature type="transmembrane region" description="Helical" evidence="1">
    <location>
        <begin position="60"/>
        <end position="82"/>
    </location>
</feature>
<keyword evidence="3" id="KW-1185">Reference proteome</keyword>
<dbReference type="EMBL" id="JBICCN010000311">
    <property type="protein sequence ID" value="KAL3078430.1"/>
    <property type="molecule type" value="Genomic_DNA"/>
</dbReference>
<sequence length="92" mass="10037">MTTELGAARLIVIVANADHRLLLTTWTACTNCIGSDRNKLALKSFVCSPRWRWPLNGSMVVLLLLLQLLHLFGCANVVNIIYSAAPAFVPTG</sequence>